<dbReference type="InterPro" id="IPR036390">
    <property type="entry name" value="WH_DNA-bd_sf"/>
</dbReference>
<dbReference type="SUPFAM" id="SSF48008">
    <property type="entry name" value="GntR ligand-binding domain-like"/>
    <property type="match status" value="1"/>
</dbReference>
<keyword evidence="2" id="KW-0238">DNA-binding</keyword>
<accession>A0A972SKD5</accession>
<feature type="domain" description="HTH gntR-type" evidence="4">
    <location>
        <begin position="18"/>
        <end position="86"/>
    </location>
</feature>
<dbReference type="InterPro" id="IPR036388">
    <property type="entry name" value="WH-like_DNA-bd_sf"/>
</dbReference>
<evidence type="ECO:0000313" key="5">
    <source>
        <dbReference type="EMBL" id="NPT56635.1"/>
    </source>
</evidence>
<dbReference type="PROSITE" id="PS50949">
    <property type="entry name" value="HTH_GNTR"/>
    <property type="match status" value="1"/>
</dbReference>
<dbReference type="SMART" id="SM00345">
    <property type="entry name" value="HTH_GNTR"/>
    <property type="match status" value="1"/>
</dbReference>
<evidence type="ECO:0000313" key="6">
    <source>
        <dbReference type="Proteomes" id="UP000655523"/>
    </source>
</evidence>
<dbReference type="PANTHER" id="PTHR43537:SF5">
    <property type="entry name" value="UXU OPERON TRANSCRIPTIONAL REGULATOR"/>
    <property type="match status" value="1"/>
</dbReference>
<evidence type="ECO:0000259" key="4">
    <source>
        <dbReference type="PROSITE" id="PS50949"/>
    </source>
</evidence>
<dbReference type="Pfam" id="PF00392">
    <property type="entry name" value="GntR"/>
    <property type="match status" value="1"/>
</dbReference>
<dbReference type="AlphaFoldDB" id="A0A972SKD5"/>
<dbReference type="RefSeq" id="WP_172167163.1">
    <property type="nucleotide sequence ID" value="NZ_WOEZ01000098.1"/>
</dbReference>
<evidence type="ECO:0000256" key="2">
    <source>
        <dbReference type="ARBA" id="ARBA00023125"/>
    </source>
</evidence>
<dbReference type="InterPro" id="IPR011711">
    <property type="entry name" value="GntR_C"/>
</dbReference>
<protein>
    <submittedName>
        <fullName evidence="5">GntR family transcriptional regulator</fullName>
    </submittedName>
</protein>
<evidence type="ECO:0000256" key="1">
    <source>
        <dbReference type="ARBA" id="ARBA00023015"/>
    </source>
</evidence>
<dbReference type="PANTHER" id="PTHR43537">
    <property type="entry name" value="TRANSCRIPTIONAL REGULATOR, GNTR FAMILY"/>
    <property type="match status" value="1"/>
</dbReference>
<proteinExistence type="predicted"/>
<dbReference type="SUPFAM" id="SSF46785">
    <property type="entry name" value="Winged helix' DNA-binding domain"/>
    <property type="match status" value="1"/>
</dbReference>
<sequence>MQTPTEPSWQPTRRLARGNAAEQILEDLRGRILDGELTRGTKLPTEKQLAEGYGVSGPTIREAIRGLTTAQLVEVRHGSGAYVTADADQLIGVSLLSMMQLERVGIAEVLGVMGALNGYAAELAARRATEADLQAMREALRQINEGTDSEAVAEGLRLFIDTLAKASGNVLLAALCRFLASVQIGFARELTGDSYETWRKITKRMAKHRQHLVDAIASHDTAAAREAARSHIEQSAKVISSLPDAGEKMLSEPALARLLGSMLQRD</sequence>
<dbReference type="Gene3D" id="1.20.120.530">
    <property type="entry name" value="GntR ligand-binding domain-like"/>
    <property type="match status" value="1"/>
</dbReference>
<gene>
    <name evidence="5" type="ORF">GNZ13_19105</name>
</gene>
<dbReference type="InterPro" id="IPR008920">
    <property type="entry name" value="TF_FadR/GntR_C"/>
</dbReference>
<dbReference type="EMBL" id="WOEZ01000098">
    <property type="protein sequence ID" value="NPT56635.1"/>
    <property type="molecule type" value="Genomic_DNA"/>
</dbReference>
<dbReference type="Pfam" id="PF07729">
    <property type="entry name" value="FCD"/>
    <property type="match status" value="1"/>
</dbReference>
<keyword evidence="6" id="KW-1185">Reference proteome</keyword>
<dbReference type="Proteomes" id="UP000655523">
    <property type="component" value="Unassembled WGS sequence"/>
</dbReference>
<dbReference type="InterPro" id="IPR000524">
    <property type="entry name" value="Tscrpt_reg_HTH_GntR"/>
</dbReference>
<dbReference type="Gene3D" id="1.10.10.10">
    <property type="entry name" value="Winged helix-like DNA-binding domain superfamily/Winged helix DNA-binding domain"/>
    <property type="match status" value="1"/>
</dbReference>
<comment type="caution">
    <text evidence="5">The sequence shown here is derived from an EMBL/GenBank/DDBJ whole genome shotgun (WGS) entry which is preliminary data.</text>
</comment>
<reference evidence="5 6" key="1">
    <citation type="submission" date="2019-11" db="EMBL/GenBank/DDBJ databases">
        <title>Metabolism of dissolved organic matter in forest soils.</title>
        <authorList>
            <person name="Cyle K.T."/>
            <person name="Wilhelm R.C."/>
            <person name="Martinez C.E."/>
        </authorList>
    </citation>
    <scope>NUCLEOTIDE SEQUENCE [LARGE SCALE GENOMIC DNA]</scope>
    <source>
        <strain evidence="5 6">5N</strain>
    </source>
</reference>
<dbReference type="CDD" id="cd07377">
    <property type="entry name" value="WHTH_GntR"/>
    <property type="match status" value="1"/>
</dbReference>
<name>A0A972SKD5_9BURK</name>
<dbReference type="SMART" id="SM00895">
    <property type="entry name" value="FCD"/>
    <property type="match status" value="1"/>
</dbReference>
<dbReference type="GO" id="GO:0003700">
    <property type="term" value="F:DNA-binding transcription factor activity"/>
    <property type="evidence" value="ECO:0007669"/>
    <property type="project" value="InterPro"/>
</dbReference>
<dbReference type="GO" id="GO:0003677">
    <property type="term" value="F:DNA binding"/>
    <property type="evidence" value="ECO:0007669"/>
    <property type="project" value="UniProtKB-KW"/>
</dbReference>
<keyword evidence="3" id="KW-0804">Transcription</keyword>
<organism evidence="5 6">
    <name type="scientific">Paraburkholderia elongata</name>
    <dbReference type="NCBI Taxonomy" id="2675747"/>
    <lineage>
        <taxon>Bacteria</taxon>
        <taxon>Pseudomonadati</taxon>
        <taxon>Pseudomonadota</taxon>
        <taxon>Betaproteobacteria</taxon>
        <taxon>Burkholderiales</taxon>
        <taxon>Burkholderiaceae</taxon>
        <taxon>Paraburkholderia</taxon>
    </lineage>
</organism>
<evidence type="ECO:0000256" key="3">
    <source>
        <dbReference type="ARBA" id="ARBA00023163"/>
    </source>
</evidence>
<keyword evidence="1" id="KW-0805">Transcription regulation</keyword>